<dbReference type="Gene3D" id="1.10.405.10">
    <property type="entry name" value="Guanine Nucleotide Dissociation Inhibitor, domain 1"/>
    <property type="match status" value="1"/>
</dbReference>
<feature type="binding site" evidence="4">
    <location>
        <position position="494"/>
    </location>
    <ligand>
        <name>FAD</name>
        <dbReference type="ChEBI" id="CHEBI:57692"/>
    </ligand>
</feature>
<dbReference type="EMBL" id="SMJW01000001">
    <property type="protein sequence ID" value="TDC20411.1"/>
    <property type="molecule type" value="Genomic_DNA"/>
</dbReference>
<evidence type="ECO:0000256" key="5">
    <source>
        <dbReference type="SAM" id="MobiDB-lite"/>
    </source>
</evidence>
<dbReference type="PANTHER" id="PTHR43563">
    <property type="entry name" value="AMINE OXIDASE"/>
    <property type="match status" value="1"/>
</dbReference>
<accession>A0A4R4PF25</accession>
<dbReference type="Gene3D" id="3.50.50.60">
    <property type="entry name" value="FAD/NAD(P)-binding domain"/>
    <property type="match status" value="1"/>
</dbReference>
<feature type="domain" description="Amine oxidase" evidence="6">
    <location>
        <begin position="99"/>
        <end position="518"/>
    </location>
</feature>
<evidence type="ECO:0000259" key="6">
    <source>
        <dbReference type="Pfam" id="PF01593"/>
    </source>
</evidence>
<gene>
    <name evidence="7" type="ORF">E1284_00585</name>
</gene>
<dbReference type="Pfam" id="PF01593">
    <property type="entry name" value="Amino_oxidase"/>
    <property type="match status" value="1"/>
</dbReference>
<name>A0A4R4PF25_9ACTN</name>
<comment type="similarity">
    <text evidence="2">Belongs to the flavin monoamine oxidase family.</text>
</comment>
<keyword evidence="8" id="KW-1185">Reference proteome</keyword>
<feature type="binding site" evidence="4">
    <location>
        <position position="411"/>
    </location>
    <ligand>
        <name>substrate</name>
    </ligand>
</feature>
<dbReference type="OrthoDB" id="337830at2"/>
<dbReference type="PRINTS" id="PR00757">
    <property type="entry name" value="AMINEOXDASEF"/>
</dbReference>
<protein>
    <submittedName>
        <fullName evidence="7">Flavin monoamine oxidase family protein</fullName>
    </submittedName>
</protein>
<feature type="binding site" evidence="4">
    <location>
        <position position="306"/>
    </location>
    <ligand>
        <name>FAD</name>
        <dbReference type="ChEBI" id="CHEBI:57692"/>
    </ligand>
</feature>
<keyword evidence="3" id="KW-0560">Oxidoreductase</keyword>
<feature type="compositionally biased region" description="Low complexity" evidence="5">
    <location>
        <begin position="27"/>
        <end position="64"/>
    </location>
</feature>
<organism evidence="7 8">
    <name type="scientific">Actinomadura bangladeshensis</name>
    <dbReference type="NCBI Taxonomy" id="453573"/>
    <lineage>
        <taxon>Bacteria</taxon>
        <taxon>Bacillati</taxon>
        <taxon>Actinomycetota</taxon>
        <taxon>Actinomycetes</taxon>
        <taxon>Streptosporangiales</taxon>
        <taxon>Thermomonosporaceae</taxon>
        <taxon>Actinomadura</taxon>
    </lineage>
</organism>
<evidence type="ECO:0000313" key="7">
    <source>
        <dbReference type="EMBL" id="TDC20411.1"/>
    </source>
</evidence>
<dbReference type="SUPFAM" id="SSF54373">
    <property type="entry name" value="FAD-linked reductases, C-terminal domain"/>
    <property type="match status" value="1"/>
</dbReference>
<dbReference type="InterPro" id="IPR036188">
    <property type="entry name" value="FAD/NAD-bd_sf"/>
</dbReference>
<dbReference type="SUPFAM" id="SSF51905">
    <property type="entry name" value="FAD/NAD(P)-binding domain"/>
    <property type="match status" value="1"/>
</dbReference>
<comment type="caution">
    <text evidence="7">The sequence shown here is derived from an EMBL/GenBank/DDBJ whole genome shotgun (WGS) entry which is preliminary data.</text>
</comment>
<dbReference type="Gene3D" id="3.90.660.10">
    <property type="match status" value="1"/>
</dbReference>
<dbReference type="AlphaFoldDB" id="A0A4R4PF25"/>
<evidence type="ECO:0000256" key="3">
    <source>
        <dbReference type="ARBA" id="ARBA00023002"/>
    </source>
</evidence>
<evidence type="ECO:0000256" key="1">
    <source>
        <dbReference type="ARBA" id="ARBA00001974"/>
    </source>
</evidence>
<dbReference type="InterPro" id="IPR001613">
    <property type="entry name" value="Flavin_amine_oxidase"/>
</dbReference>
<proteinExistence type="inferred from homology"/>
<reference evidence="7 8" key="1">
    <citation type="submission" date="2019-03" db="EMBL/GenBank/DDBJ databases">
        <title>Draft genome sequences of novel Actinobacteria.</title>
        <authorList>
            <person name="Sahin N."/>
            <person name="Ay H."/>
            <person name="Saygin H."/>
        </authorList>
    </citation>
    <scope>NUCLEOTIDE SEQUENCE [LARGE SCALE GENOMIC DNA]</scope>
    <source>
        <strain evidence="7 8">DSM 45347</strain>
    </source>
</reference>
<feature type="binding site" evidence="4">
    <location>
        <begin position="119"/>
        <end position="120"/>
    </location>
    <ligand>
        <name>FAD</name>
        <dbReference type="ChEBI" id="CHEBI:57692"/>
    </ligand>
</feature>
<evidence type="ECO:0000256" key="4">
    <source>
        <dbReference type="PIRSR" id="PIRSR601613-1"/>
    </source>
</evidence>
<evidence type="ECO:0000256" key="2">
    <source>
        <dbReference type="ARBA" id="ARBA00005995"/>
    </source>
</evidence>
<dbReference type="InterPro" id="IPR050703">
    <property type="entry name" value="Flavin_MAO"/>
</dbReference>
<evidence type="ECO:0000313" key="8">
    <source>
        <dbReference type="Proteomes" id="UP000295431"/>
    </source>
</evidence>
<dbReference type="Proteomes" id="UP000295431">
    <property type="component" value="Unassembled WGS sequence"/>
</dbReference>
<dbReference type="GO" id="GO:0016491">
    <property type="term" value="F:oxidoreductase activity"/>
    <property type="evidence" value="ECO:0007669"/>
    <property type="project" value="UniProtKB-KW"/>
</dbReference>
<feature type="region of interest" description="Disordered" evidence="5">
    <location>
        <begin position="1"/>
        <end position="86"/>
    </location>
</feature>
<dbReference type="PANTHER" id="PTHR43563:SF1">
    <property type="entry name" value="AMINE OXIDASE [FLAVIN-CONTAINING] B"/>
    <property type="match status" value="1"/>
</dbReference>
<dbReference type="InterPro" id="IPR002937">
    <property type="entry name" value="Amino_oxidase"/>
</dbReference>
<comment type="cofactor">
    <cofactor evidence="1">
        <name>FAD</name>
        <dbReference type="ChEBI" id="CHEBI:57692"/>
    </cofactor>
</comment>
<sequence>MSRTPPTFPSGPRTGRSRRISCWCPIRTGAPSSRPAPSPGAARSPTTATTTTSPASPTTFSGPSLPASRCAGPTATPSTEVDDLSRDETADVAVVGAGLAGLVAARDLRRAGLRPLVIEARDRVGGRTWTRPAPGGAVEAGGQFIGPTQDRLAVLAGDLGVATFATYHAGRTRIDLAGGRLAYKRAKRLLADLERMASELPPEAPWAAAHAVEWDARPFDDWLRSSGEPDTFGVMRMVTAAVFAAEPAELSLLHVLAYIRSAGSVDLLTEVAGGAQERRFVGGAQELSVRLAGALGPGDLRLGAPVRGVRQTPDGVEVLAEDLTVRARRAIVAVPPVLGGRIEYDPPPPAGRADLHRRMTPGSTIKINCLYGAPFWRDEGLSGGLMRDRGPVTVTFDNSPPDGAHGVLVAFSQGDDARALARLPAGARRAAVLEVLGRYFGERAARPSEYLETDWTGEPWTRGCFGGNFGPGGWTRYGPLLREPFDRVHWAGAETSAVWMNYMEGAVRSGERAAAEVIAALGTP</sequence>